<dbReference type="PANTHER" id="PTHR30503">
    <property type="entry name" value="INNER MEMBRANE PROTEIN YEDI"/>
    <property type="match status" value="1"/>
</dbReference>
<dbReference type="RefSeq" id="WP_091693252.1">
    <property type="nucleotide sequence ID" value="NZ_FPCG01000001.1"/>
</dbReference>
<dbReference type="GO" id="GO:0005886">
    <property type="term" value="C:plasma membrane"/>
    <property type="evidence" value="ECO:0007669"/>
    <property type="project" value="TreeGrafter"/>
</dbReference>
<feature type="compositionally biased region" description="Basic and acidic residues" evidence="1">
    <location>
        <begin position="370"/>
        <end position="379"/>
    </location>
</feature>
<dbReference type="Proteomes" id="UP000198881">
    <property type="component" value="Unassembled WGS sequence"/>
</dbReference>
<feature type="transmembrane region" description="Helical" evidence="2">
    <location>
        <begin position="268"/>
        <end position="301"/>
    </location>
</feature>
<feature type="compositionally biased region" description="Basic and acidic residues" evidence="1">
    <location>
        <begin position="315"/>
        <end position="324"/>
    </location>
</feature>
<feature type="transmembrane region" description="Helical" evidence="2">
    <location>
        <begin position="167"/>
        <end position="193"/>
    </location>
</feature>
<dbReference type="InterPro" id="IPR008526">
    <property type="entry name" value="YedI"/>
</dbReference>
<keyword evidence="2" id="KW-0812">Transmembrane</keyword>
<name>A0A1I7MEH0_9MICC</name>
<feature type="transmembrane region" description="Helical" evidence="2">
    <location>
        <begin position="224"/>
        <end position="248"/>
    </location>
</feature>
<reference evidence="3 4" key="1">
    <citation type="submission" date="2016-10" db="EMBL/GenBank/DDBJ databases">
        <authorList>
            <person name="de Groot N.N."/>
        </authorList>
    </citation>
    <scope>NUCLEOTIDE SEQUENCE [LARGE SCALE GENOMIC DNA]</scope>
    <source>
        <strain evidence="3 4">CGMCC 1.7054</strain>
    </source>
</reference>
<gene>
    <name evidence="3" type="ORF">SAMN04487966_101313</name>
</gene>
<keyword evidence="2" id="KW-0472">Membrane</keyword>
<feature type="transmembrane region" description="Helical" evidence="2">
    <location>
        <begin position="72"/>
        <end position="90"/>
    </location>
</feature>
<evidence type="ECO:0000256" key="2">
    <source>
        <dbReference type="SAM" id="Phobius"/>
    </source>
</evidence>
<proteinExistence type="predicted"/>
<evidence type="ECO:0008006" key="5">
    <source>
        <dbReference type="Google" id="ProtNLM"/>
    </source>
</evidence>
<organism evidence="3 4">
    <name type="scientific">Micrococcus terreus</name>
    <dbReference type="NCBI Taxonomy" id="574650"/>
    <lineage>
        <taxon>Bacteria</taxon>
        <taxon>Bacillati</taxon>
        <taxon>Actinomycetota</taxon>
        <taxon>Actinomycetes</taxon>
        <taxon>Micrococcales</taxon>
        <taxon>Micrococcaceae</taxon>
        <taxon>Micrococcus</taxon>
    </lineage>
</organism>
<keyword evidence="4" id="KW-1185">Reference proteome</keyword>
<keyword evidence="2" id="KW-1133">Transmembrane helix</keyword>
<protein>
    <recommendedName>
        <fullName evidence="5">Inner membrane protein YedI</fullName>
    </recommendedName>
</protein>
<evidence type="ECO:0000256" key="1">
    <source>
        <dbReference type="SAM" id="MobiDB-lite"/>
    </source>
</evidence>
<dbReference type="PANTHER" id="PTHR30503:SF3">
    <property type="entry name" value="INNER MEMBRANE PROTEIN YEDI"/>
    <property type="match status" value="1"/>
</dbReference>
<sequence>MSGGLVALLDDVAALARIAAASVDDVAAGAAKAGAKAAGVVIDDAAVTPQYVTGADPSRELPMIWKIAKGSLINKLLVILPVLLLLSWLAPWSLTPILMLGGTYLCYEGAEKVWGKIRGHHPEKSKPAIEKGPEAENKVVKGAITTDFILSCEIMVISMNEVADQEFIVRALILVVVAIAITVLVYGAVALIVKMDDIGLHLTRKDSAGTQKFGEMLVKAMPKVLGFITLIGTVAMLWVGGHIILVGLKDLGWPVLYDFVHTLEAPFAGIAAVGPALAWLVNTLCSAILGLVWGLIVMFVLHSLPFMKHGKDHGDNAGDNHEVDDTAEGSAGHHSGDLRARVGGLTPGAVVATDRQGTADQSSPYPPADQNRHGSHAAE</sequence>
<evidence type="ECO:0000313" key="4">
    <source>
        <dbReference type="Proteomes" id="UP000198881"/>
    </source>
</evidence>
<evidence type="ECO:0000313" key="3">
    <source>
        <dbReference type="EMBL" id="SFV20332.1"/>
    </source>
</evidence>
<dbReference type="OrthoDB" id="9814178at2"/>
<dbReference type="Pfam" id="PF05661">
    <property type="entry name" value="DUF808"/>
    <property type="match status" value="1"/>
</dbReference>
<dbReference type="AlphaFoldDB" id="A0A1I7MEH0"/>
<dbReference type="EMBL" id="FPCG01000001">
    <property type="protein sequence ID" value="SFV20332.1"/>
    <property type="molecule type" value="Genomic_DNA"/>
</dbReference>
<accession>A0A1I7MEH0</accession>
<feature type="region of interest" description="Disordered" evidence="1">
    <location>
        <begin position="315"/>
        <end position="379"/>
    </location>
</feature>